<dbReference type="SUPFAM" id="SSF55874">
    <property type="entry name" value="ATPase domain of HSP90 chaperone/DNA topoisomerase II/histidine kinase"/>
    <property type="match status" value="1"/>
</dbReference>
<dbReference type="EMBL" id="CP021252">
    <property type="protein sequence ID" value="ART22243.1"/>
    <property type="molecule type" value="Genomic_DNA"/>
</dbReference>
<organism evidence="5 6">
    <name type="scientific">Corynebacterium striatum</name>
    <dbReference type="NCBI Taxonomy" id="43770"/>
    <lineage>
        <taxon>Bacteria</taxon>
        <taxon>Bacillati</taxon>
        <taxon>Actinomycetota</taxon>
        <taxon>Actinomycetes</taxon>
        <taxon>Mycobacteriales</taxon>
        <taxon>Corynebacteriaceae</taxon>
        <taxon>Corynebacterium</taxon>
    </lineage>
</organism>
<gene>
    <name evidence="5" type="ORF">CBE89_12680</name>
</gene>
<dbReference type="AlphaFoldDB" id="A0A2Z2J0M9"/>
<dbReference type="Proteomes" id="UP000250197">
    <property type="component" value="Chromosome"/>
</dbReference>
<keyword evidence="3" id="KW-0902">Two-component regulatory system</keyword>
<evidence type="ECO:0000313" key="6">
    <source>
        <dbReference type="Proteomes" id="UP000250197"/>
    </source>
</evidence>
<evidence type="ECO:0000256" key="3">
    <source>
        <dbReference type="ARBA" id="ARBA00023012"/>
    </source>
</evidence>
<dbReference type="PANTHER" id="PTHR24421">
    <property type="entry name" value="NITRATE/NITRITE SENSOR PROTEIN NARX-RELATED"/>
    <property type="match status" value="1"/>
</dbReference>
<feature type="domain" description="Signal transduction histidine kinase subgroup 3 dimerisation and phosphoacceptor" evidence="4">
    <location>
        <begin position="132"/>
        <end position="193"/>
    </location>
</feature>
<dbReference type="GO" id="GO:0046983">
    <property type="term" value="F:protein dimerization activity"/>
    <property type="evidence" value="ECO:0007669"/>
    <property type="project" value="InterPro"/>
</dbReference>
<dbReference type="Gene3D" id="1.20.5.1930">
    <property type="match status" value="1"/>
</dbReference>
<name>A0A2Z2J0M9_CORST</name>
<protein>
    <recommendedName>
        <fullName evidence="4">Signal transduction histidine kinase subgroup 3 dimerisation and phosphoacceptor domain-containing protein</fullName>
    </recommendedName>
</protein>
<evidence type="ECO:0000256" key="1">
    <source>
        <dbReference type="ARBA" id="ARBA00022679"/>
    </source>
</evidence>
<evidence type="ECO:0000259" key="4">
    <source>
        <dbReference type="Pfam" id="PF07730"/>
    </source>
</evidence>
<dbReference type="InterPro" id="IPR050482">
    <property type="entry name" value="Sensor_HK_TwoCompSys"/>
</dbReference>
<keyword evidence="2" id="KW-0418">Kinase</keyword>
<sequence>MGDSGSGFESRIPHGSAPFPASYLGWLSRTVPSFIDAAGYPSYSLYLLHSRDYCNCRLPWPHYGGDNWDYPAVVLRVNQSLRWDNVPPDLLASAIWAVFPATAVLIGHVLHRIITQRRDLIEQWNNDVRTRRETLARTLHDSVATSLTSVIRRAETLSIKQGIEADTQAELAAMAAQARDSMKEVRDLLRILNNDSPPRSSDSEPSVANQLYQIANFLKTHGFTVETAGASPSLLFSADSLVILREIPTETATNIIKYAEPRSTVNLTIEDHGGHVTISFVNAVSSSTQNLRLATGLSLPTISRLAENLGGSIRTVSSSVQWETKMRKPQ</sequence>
<dbReference type="Gene3D" id="3.30.565.10">
    <property type="entry name" value="Histidine kinase-like ATPase, C-terminal domain"/>
    <property type="match status" value="1"/>
</dbReference>
<dbReference type="InterPro" id="IPR011712">
    <property type="entry name" value="Sig_transdc_His_kin_sub3_dim/P"/>
</dbReference>
<reference evidence="5 6" key="1">
    <citation type="submission" date="2017-05" db="EMBL/GenBank/DDBJ databases">
        <title>Complete genome sequence of Corynebacterium striatum KC-Na-1 isolated from Neophocaena asiaeorientalis in Korea.</title>
        <authorList>
            <person name="Kim J.H."/>
            <person name="Lee K."/>
        </authorList>
    </citation>
    <scope>NUCLEOTIDE SEQUENCE [LARGE SCALE GENOMIC DNA]</scope>
    <source>
        <strain evidence="5 6">KC-Na-01</strain>
    </source>
</reference>
<keyword evidence="1" id="KW-0808">Transferase</keyword>
<evidence type="ECO:0000313" key="5">
    <source>
        <dbReference type="EMBL" id="ART22243.1"/>
    </source>
</evidence>
<accession>A0A2Z2J0M9</accession>
<dbReference type="KEGG" id="cstr:CBE89_12680"/>
<proteinExistence type="predicted"/>
<dbReference type="GO" id="GO:0016020">
    <property type="term" value="C:membrane"/>
    <property type="evidence" value="ECO:0007669"/>
    <property type="project" value="InterPro"/>
</dbReference>
<dbReference type="GO" id="GO:0000155">
    <property type="term" value="F:phosphorelay sensor kinase activity"/>
    <property type="evidence" value="ECO:0007669"/>
    <property type="project" value="InterPro"/>
</dbReference>
<dbReference type="InterPro" id="IPR036890">
    <property type="entry name" value="HATPase_C_sf"/>
</dbReference>
<evidence type="ECO:0000256" key="2">
    <source>
        <dbReference type="ARBA" id="ARBA00022777"/>
    </source>
</evidence>
<dbReference type="Pfam" id="PF07730">
    <property type="entry name" value="HisKA_3"/>
    <property type="match status" value="1"/>
</dbReference>